<feature type="domain" description="DUF218" evidence="2">
    <location>
        <begin position="93"/>
        <end position="233"/>
    </location>
</feature>
<dbReference type="Proteomes" id="UP000474024">
    <property type="component" value="Unassembled WGS sequence"/>
</dbReference>
<dbReference type="Pfam" id="PF02698">
    <property type="entry name" value="DUF218"/>
    <property type="match status" value="1"/>
</dbReference>
<dbReference type="CDD" id="cd06259">
    <property type="entry name" value="YdcF-like"/>
    <property type="match status" value="1"/>
</dbReference>
<dbReference type="InterPro" id="IPR051599">
    <property type="entry name" value="Cell_Envelope_Assoc"/>
</dbReference>
<dbReference type="PANTHER" id="PTHR30336:SF4">
    <property type="entry name" value="ENVELOPE BIOGENESIS FACTOR ELYC"/>
    <property type="match status" value="1"/>
</dbReference>
<dbReference type="Gene3D" id="3.40.50.620">
    <property type="entry name" value="HUPs"/>
    <property type="match status" value="1"/>
</dbReference>
<evidence type="ECO:0000256" key="1">
    <source>
        <dbReference type="SAM" id="Phobius"/>
    </source>
</evidence>
<dbReference type="InterPro" id="IPR003848">
    <property type="entry name" value="DUF218"/>
</dbReference>
<keyword evidence="1" id="KW-0812">Transmembrane</keyword>
<comment type="caution">
    <text evidence="3">The sequence shown here is derived from an EMBL/GenBank/DDBJ whole genome shotgun (WGS) entry which is preliminary data.</text>
</comment>
<name>A0A6L5YP79_9FIRM</name>
<dbReference type="PANTHER" id="PTHR30336">
    <property type="entry name" value="INNER MEMBRANE PROTEIN, PROBABLE PERMEASE"/>
    <property type="match status" value="1"/>
</dbReference>
<accession>A0A6L5YP79</accession>
<keyword evidence="1" id="KW-0472">Membrane</keyword>
<dbReference type="AlphaFoldDB" id="A0A6L5YP79"/>
<reference evidence="3 4" key="1">
    <citation type="submission" date="2019-08" db="EMBL/GenBank/DDBJ databases">
        <title>In-depth cultivation of the pig gut microbiome towards novel bacterial diversity and tailored functional studies.</title>
        <authorList>
            <person name="Wylensek D."/>
            <person name="Hitch T.C.A."/>
            <person name="Clavel T."/>
        </authorList>
    </citation>
    <scope>NUCLEOTIDE SEQUENCE [LARGE SCALE GENOMIC DNA]</scope>
    <source>
        <strain evidence="3 4">MUC/MUC-530-WT-4D</strain>
    </source>
</reference>
<dbReference type="InterPro" id="IPR014729">
    <property type="entry name" value="Rossmann-like_a/b/a_fold"/>
</dbReference>
<sequence>MLGISIVLTLCCMGYGRLIRATDSGTGFFRVWYVLAGIVLSGGILTYLNVWGMLPEIITKGLIALLSLFVLSFVIIEVCIIRNMREKGQEGLDYLIVLGAQVKESGPSFVLQSRLDRAMMYLKENPKTICIVSGGQGPNEPFPEAVGMADYLKQHGIAKERILLENRSKTTKENLINSRELLPKRCHVGIVTNNFHMFRALCLVKKLGMQNVCGIASRSNRLYLPNNMLREYFAVIKFLLF</sequence>
<dbReference type="GO" id="GO:0000270">
    <property type="term" value="P:peptidoglycan metabolic process"/>
    <property type="evidence" value="ECO:0007669"/>
    <property type="project" value="TreeGrafter"/>
</dbReference>
<feature type="transmembrane region" description="Helical" evidence="1">
    <location>
        <begin position="62"/>
        <end position="84"/>
    </location>
</feature>
<keyword evidence="1" id="KW-1133">Transmembrane helix</keyword>
<organism evidence="3 4">
    <name type="scientific">Roseburia porci</name>
    <dbReference type="NCBI Taxonomy" id="2605790"/>
    <lineage>
        <taxon>Bacteria</taxon>
        <taxon>Bacillati</taxon>
        <taxon>Bacillota</taxon>
        <taxon>Clostridia</taxon>
        <taxon>Lachnospirales</taxon>
        <taxon>Lachnospiraceae</taxon>
        <taxon>Roseburia</taxon>
    </lineage>
</organism>
<evidence type="ECO:0000313" key="3">
    <source>
        <dbReference type="EMBL" id="MST73932.1"/>
    </source>
</evidence>
<evidence type="ECO:0000313" key="4">
    <source>
        <dbReference type="Proteomes" id="UP000474024"/>
    </source>
</evidence>
<dbReference type="EMBL" id="VUNI01000003">
    <property type="protein sequence ID" value="MST73932.1"/>
    <property type="molecule type" value="Genomic_DNA"/>
</dbReference>
<feature type="transmembrane region" description="Helical" evidence="1">
    <location>
        <begin position="31"/>
        <end position="50"/>
    </location>
</feature>
<proteinExistence type="predicted"/>
<gene>
    <name evidence="3" type="ORF">FYJ75_02630</name>
</gene>
<keyword evidence="4" id="KW-1185">Reference proteome</keyword>
<dbReference type="GO" id="GO:0043164">
    <property type="term" value="P:Gram-negative-bacterium-type cell wall biogenesis"/>
    <property type="evidence" value="ECO:0007669"/>
    <property type="project" value="TreeGrafter"/>
</dbReference>
<evidence type="ECO:0000259" key="2">
    <source>
        <dbReference type="Pfam" id="PF02698"/>
    </source>
</evidence>
<protein>
    <submittedName>
        <fullName evidence="3">YdcF family protein</fullName>
    </submittedName>
</protein>
<dbReference type="GO" id="GO:0005886">
    <property type="term" value="C:plasma membrane"/>
    <property type="evidence" value="ECO:0007669"/>
    <property type="project" value="TreeGrafter"/>
</dbReference>